<dbReference type="EMBL" id="CP137852">
    <property type="protein sequence ID" value="WPB85615.1"/>
    <property type="molecule type" value="Genomic_DNA"/>
</dbReference>
<dbReference type="Proteomes" id="UP001305521">
    <property type="component" value="Chromosome"/>
</dbReference>
<proteinExistence type="predicted"/>
<dbReference type="PANTHER" id="PTHR39441">
    <property type="entry name" value="DUF2252 DOMAIN-CONTAINING PROTEIN"/>
    <property type="match status" value="1"/>
</dbReference>
<dbReference type="PANTHER" id="PTHR39441:SF1">
    <property type="entry name" value="DUF2252 DOMAIN-CONTAINING PROTEIN"/>
    <property type="match status" value="1"/>
</dbReference>
<dbReference type="Pfam" id="PF10009">
    <property type="entry name" value="DUF2252"/>
    <property type="match status" value="1"/>
</dbReference>
<name>A0ABZ0PKH4_9PROT</name>
<dbReference type="InterPro" id="IPR018721">
    <property type="entry name" value="DUF2252"/>
</dbReference>
<evidence type="ECO:0000313" key="2">
    <source>
        <dbReference type="Proteomes" id="UP001305521"/>
    </source>
</evidence>
<reference evidence="1 2" key="1">
    <citation type="submission" date="2023-11" db="EMBL/GenBank/DDBJ databases">
        <title>Arctic aerobic anoxygenic photoheterotroph Sediminicoccus rosea KRV36 adapts its photosynthesis to long days of polar summer.</title>
        <authorList>
            <person name="Tomasch J."/>
            <person name="Kopejtka K."/>
            <person name="Bily T."/>
            <person name="Gardiner A.T."/>
            <person name="Gardian Z."/>
            <person name="Shivaramu S."/>
            <person name="Koblizek M."/>
            <person name="Engelhardt F."/>
            <person name="Kaftan D."/>
        </authorList>
    </citation>
    <scope>NUCLEOTIDE SEQUENCE [LARGE SCALE GENOMIC DNA]</scope>
    <source>
        <strain evidence="1 2">R-30</strain>
    </source>
</reference>
<accession>A0ABZ0PKH4</accession>
<protein>
    <submittedName>
        <fullName evidence="1">DUF2252 domain-containing protein</fullName>
    </submittedName>
</protein>
<dbReference type="RefSeq" id="WP_318649589.1">
    <property type="nucleotide sequence ID" value="NZ_CP137852.1"/>
</dbReference>
<sequence length="457" mass="50504">MTQPPGEGHATPAERASAGKLLRARVPRRSHAIWKPRGRREDAIALLRAGDKERVPELVPIRYGRMLRTPFTFFRGSAAIMARDLAAAPATGLRVQACGDAHLMNFGGFATPERRLVFDINDLDETLPAPWEWDVKRLAASFVLAARSNGLSDHVGREAAMACATAYRKRMRDYATMDVLDIWYARIDADDVLDMLPDERRATLERRIAKVTGTSGSELLFPKLVEQGDGPPRIRDQPPLLYHWTPRGGARLMEVISEAMLLYRETLAEDRRVLFDRYRLADGAMKVVGIGSVGTFCAVLLFTSIAGKPLFLQVKQANASVLEPYAGASVHMHHGQRVVMGQRLMQPASDIFLGWVTTRGGSQLYVRQLRDAKLSPVVESFDAEMLEIYGSLCGWALARAHAKAGDPWTISGYLGGSAGFDEAMGEFALAYADQAERDHATLKAEVRAGRIAVEMER</sequence>
<gene>
    <name evidence="1" type="ORF">R9Z33_01785</name>
</gene>
<organism evidence="1 2">
    <name type="scientific">Sediminicoccus rosea</name>
    <dbReference type="NCBI Taxonomy" id="1225128"/>
    <lineage>
        <taxon>Bacteria</taxon>
        <taxon>Pseudomonadati</taxon>
        <taxon>Pseudomonadota</taxon>
        <taxon>Alphaproteobacteria</taxon>
        <taxon>Acetobacterales</taxon>
        <taxon>Roseomonadaceae</taxon>
        <taxon>Sediminicoccus</taxon>
    </lineage>
</organism>
<keyword evidence="2" id="KW-1185">Reference proteome</keyword>
<evidence type="ECO:0000313" key="1">
    <source>
        <dbReference type="EMBL" id="WPB85615.1"/>
    </source>
</evidence>